<dbReference type="GeneTree" id="ENSGT00390000010145"/>
<evidence type="ECO:0000313" key="4">
    <source>
        <dbReference type="Ensembl" id="ENSECRP00000024430.1"/>
    </source>
</evidence>
<comment type="similarity">
    <text evidence="1">Belongs to the asteroid family.</text>
</comment>
<dbReference type="Proteomes" id="UP000694620">
    <property type="component" value="Chromosome 13"/>
</dbReference>
<reference evidence="4" key="3">
    <citation type="submission" date="2025-09" db="UniProtKB">
        <authorList>
            <consortium name="Ensembl"/>
        </authorList>
    </citation>
    <scope>IDENTIFICATION</scope>
</reference>
<gene>
    <name evidence="4" type="primary">ASTE1</name>
</gene>
<organism evidence="4 5">
    <name type="scientific">Erpetoichthys calabaricus</name>
    <name type="common">Rope fish</name>
    <name type="synonym">Calamoichthys calabaricus</name>
    <dbReference type="NCBI Taxonomy" id="27687"/>
    <lineage>
        <taxon>Eukaryota</taxon>
        <taxon>Metazoa</taxon>
        <taxon>Chordata</taxon>
        <taxon>Craniata</taxon>
        <taxon>Vertebrata</taxon>
        <taxon>Euteleostomi</taxon>
        <taxon>Actinopterygii</taxon>
        <taxon>Polypteriformes</taxon>
        <taxon>Polypteridae</taxon>
        <taxon>Erpetoichthys</taxon>
    </lineage>
</organism>
<dbReference type="InterPro" id="IPR006085">
    <property type="entry name" value="XPG_DNA_repair_N"/>
</dbReference>
<dbReference type="GO" id="GO:0004518">
    <property type="term" value="F:nuclease activity"/>
    <property type="evidence" value="ECO:0007669"/>
    <property type="project" value="InterPro"/>
</dbReference>
<dbReference type="Ensembl" id="ENSECRT00000024964.1">
    <property type="protein sequence ID" value="ENSECRP00000024430.1"/>
    <property type="gene ID" value="ENSECRG00000016547.1"/>
</dbReference>
<dbReference type="SUPFAM" id="SSF88723">
    <property type="entry name" value="PIN domain-like"/>
    <property type="match status" value="1"/>
</dbReference>
<evidence type="ECO:0000313" key="5">
    <source>
        <dbReference type="Proteomes" id="UP000694620"/>
    </source>
</evidence>
<dbReference type="InterPro" id="IPR026832">
    <property type="entry name" value="Asteroid"/>
</dbReference>
<keyword evidence="5" id="KW-1185">Reference proteome</keyword>
<feature type="region of interest" description="Disordered" evidence="2">
    <location>
        <begin position="625"/>
        <end position="666"/>
    </location>
</feature>
<proteinExistence type="inferred from homology"/>
<feature type="domain" description="XPG N-terminal" evidence="3">
    <location>
        <begin position="1"/>
        <end position="98"/>
    </location>
</feature>
<reference evidence="4" key="1">
    <citation type="submission" date="2021-06" db="EMBL/GenBank/DDBJ databases">
        <authorList>
            <consortium name="Wellcome Sanger Institute Data Sharing"/>
        </authorList>
    </citation>
    <scope>NUCLEOTIDE SEQUENCE [LARGE SCALE GENOMIC DNA]</scope>
</reference>
<evidence type="ECO:0000256" key="2">
    <source>
        <dbReference type="SAM" id="MobiDB-lite"/>
    </source>
</evidence>
<name>A0A8C4T2L0_ERPCA</name>
<dbReference type="Gene3D" id="3.40.50.1010">
    <property type="entry name" value="5'-nuclease"/>
    <property type="match status" value="1"/>
</dbReference>
<protein>
    <submittedName>
        <fullName evidence="4">Asteroid homolog 1</fullName>
    </submittedName>
</protein>
<reference evidence="4" key="2">
    <citation type="submission" date="2025-08" db="UniProtKB">
        <authorList>
            <consortium name="Ensembl"/>
        </authorList>
    </citation>
    <scope>IDENTIFICATION</scope>
</reference>
<dbReference type="Pfam" id="PF00752">
    <property type="entry name" value="XPG_N"/>
    <property type="match status" value="1"/>
</dbReference>
<dbReference type="AlphaFoldDB" id="A0A8C4T2L0"/>
<evidence type="ECO:0000259" key="3">
    <source>
        <dbReference type="Pfam" id="PF00752"/>
    </source>
</evidence>
<accession>A0A8C4T2L0</accession>
<sequence>MGIHGLWSYVASNSEFFSDLKLSRMKIIIDGNSLYHRLYFTSGINQQHGGEYDAFADIVHRFFDALFVCNVKPYVVLDGGCDYTNKKFETLKQRAQERIRAAHCSSMGSHGCVLPLLAREVFIQVLSRLQIPFVQCLSEADWEIACLASQWAYPVLTMDSDFCIFNLSAGFCPLVNFDWNRIKKCKQTSQLYIPAKCFLLDKLCRYFDKLNKDLLPLFAVMIGNDYININAMDTFFSRVTFPGSSNLKRDTHARIHGLLHWLSTFGNPKEAIEKVVECLHERDRDAVRECLCSSMKEYKLSASQLADYFTSGVSLSSVPRVMDVLPPWVVKALGKAELAPYIIDVLVLQRVFLIPQVENSRLSSSHMCSLPIRQVLYGLLLRAKRQSSTASGEGVAIKDKIHQVEEFSRQDVALKKSLIQAVVPASTESVLLENIVTVPASVCRQVLLETLGVTSSVAKAVPSHLSLAASVTSYWLTHSNPKPSLLHLQAVLLGIVYGELCRITKTADPAASHEDVKTTCWALQKLHRIPRWSLNVDVDVAHIFSQWQTSLQMSFYLNQVLRCPLQEPEIQWLYSGTFMHQMFRQLNSKATPESLLSGSALASGLYENLLTAVTSELPLDFFHPKKRGKKSAAQKKDSKSKMSKNESKKSLQNTDNRFALLSLDED</sequence>
<feature type="compositionally biased region" description="Basic and acidic residues" evidence="2">
    <location>
        <begin position="634"/>
        <end position="649"/>
    </location>
</feature>
<dbReference type="PANTHER" id="PTHR15665">
    <property type="entry name" value="ASTEROID PROTEIN"/>
    <property type="match status" value="1"/>
</dbReference>
<dbReference type="PANTHER" id="PTHR15665:SF1">
    <property type="entry name" value="PROTEIN ASTEROID HOMOLOG 1"/>
    <property type="match status" value="1"/>
</dbReference>
<dbReference type="InterPro" id="IPR029060">
    <property type="entry name" value="PIN-like_dom_sf"/>
</dbReference>
<evidence type="ECO:0000256" key="1">
    <source>
        <dbReference type="ARBA" id="ARBA00007398"/>
    </source>
</evidence>